<sequence>MISSIVAFITGSVMINYYYGLFILVIFLLLMKGKKELSLIIYLLFLIFSFYYIKLSLDTFIIALPSLLLLDYLLEENFKVDKEEIIFSLLFLISFFNNYLFLSLVFLKLMKNLYKKYNIRFIFLYITYIIILVSLLLFLDVNIFNKILILIGFGCLSFIAFLYEVE</sequence>
<dbReference type="AlphaFoldDB" id="D5VTK3"/>
<protein>
    <submittedName>
        <fullName evidence="2">Uncharacterized protein</fullName>
    </submittedName>
</protein>
<keyword evidence="1" id="KW-0472">Membrane</keyword>
<reference evidence="2" key="1">
    <citation type="submission" date="2010-04" db="EMBL/GenBank/DDBJ databases">
        <title>Complete sequence of Methanocaldococcus infernus ME.</title>
        <authorList>
            <consortium name="US DOE Joint Genome Institute"/>
            <person name="Lucas S."/>
            <person name="Copeland A."/>
            <person name="Lapidus A."/>
            <person name="Cheng J.-F."/>
            <person name="Bruce D."/>
            <person name="Goodwin L."/>
            <person name="Pitluck S."/>
            <person name="Munk A.C."/>
            <person name="Detter J.C."/>
            <person name="Han C."/>
            <person name="Tapia R."/>
            <person name="Land M."/>
            <person name="Hauser L."/>
            <person name="Kyrpides N."/>
            <person name="Mikhailova N."/>
            <person name="Sieprawska-Lupa M."/>
            <person name="Whitman W.B."/>
            <person name="Woyke T."/>
        </authorList>
    </citation>
    <scope>NUCLEOTIDE SEQUENCE [LARGE SCALE GENOMIC DNA]</scope>
    <source>
        <strain evidence="2">ME</strain>
    </source>
</reference>
<feature type="transmembrane region" description="Helical" evidence="1">
    <location>
        <begin position="119"/>
        <end position="137"/>
    </location>
</feature>
<proteinExistence type="predicted"/>
<feature type="transmembrane region" description="Helical" evidence="1">
    <location>
        <begin position="42"/>
        <end position="65"/>
    </location>
</feature>
<dbReference type="KEGG" id="mif:Metin_1254"/>
<evidence type="ECO:0000313" key="3">
    <source>
        <dbReference type="Proteomes" id="UP000002061"/>
    </source>
</evidence>
<feature type="transmembrane region" description="Helical" evidence="1">
    <location>
        <begin position="85"/>
        <end position="107"/>
    </location>
</feature>
<keyword evidence="1" id="KW-1133">Transmembrane helix</keyword>
<name>D5VTK3_METIM</name>
<evidence type="ECO:0000313" key="2">
    <source>
        <dbReference type="EMBL" id="ADG13906.1"/>
    </source>
</evidence>
<dbReference type="EMBL" id="CP002009">
    <property type="protein sequence ID" value="ADG13906.1"/>
    <property type="molecule type" value="Genomic_DNA"/>
</dbReference>
<feature type="transmembrane region" description="Helical" evidence="1">
    <location>
        <begin position="6"/>
        <end position="30"/>
    </location>
</feature>
<feature type="transmembrane region" description="Helical" evidence="1">
    <location>
        <begin position="143"/>
        <end position="163"/>
    </location>
</feature>
<dbReference type="HOGENOM" id="CLU_1599030_0_0_2"/>
<dbReference type="Proteomes" id="UP000002061">
    <property type="component" value="Chromosome"/>
</dbReference>
<organism evidence="2 3">
    <name type="scientific">Methanocaldococcus infernus (strain DSM 11812 / JCM 15783 / ME)</name>
    <dbReference type="NCBI Taxonomy" id="573063"/>
    <lineage>
        <taxon>Archaea</taxon>
        <taxon>Methanobacteriati</taxon>
        <taxon>Methanobacteriota</taxon>
        <taxon>Methanomada group</taxon>
        <taxon>Methanococci</taxon>
        <taxon>Methanococcales</taxon>
        <taxon>Methanocaldococcaceae</taxon>
        <taxon>Methanocaldococcus</taxon>
    </lineage>
</organism>
<gene>
    <name evidence="2" type="ordered locus">Metin_1254</name>
</gene>
<keyword evidence="3" id="KW-1185">Reference proteome</keyword>
<keyword evidence="1" id="KW-0812">Transmembrane</keyword>
<evidence type="ECO:0000256" key="1">
    <source>
        <dbReference type="SAM" id="Phobius"/>
    </source>
</evidence>
<dbReference type="STRING" id="573063.Metin_1254"/>
<accession>D5VTK3</accession>